<evidence type="ECO:0000256" key="5">
    <source>
        <dbReference type="ARBA" id="ARBA00023194"/>
    </source>
</evidence>
<evidence type="ECO:0000256" key="4">
    <source>
        <dbReference type="ARBA" id="ARBA00022679"/>
    </source>
</evidence>
<keyword evidence="4" id="KW-0808">Transferase</keyword>
<dbReference type="SUPFAM" id="SSF53474">
    <property type="entry name" value="alpha/beta-Hydrolases"/>
    <property type="match status" value="1"/>
</dbReference>
<dbReference type="SUPFAM" id="SSF53901">
    <property type="entry name" value="Thiolase-like"/>
    <property type="match status" value="1"/>
</dbReference>
<dbReference type="Gene3D" id="3.40.366.10">
    <property type="entry name" value="Malonyl-Coenzyme A Acyl Carrier Protein, domain 2"/>
    <property type="match status" value="1"/>
</dbReference>
<evidence type="ECO:0000313" key="10">
    <source>
        <dbReference type="EMBL" id="MFI0793635.1"/>
    </source>
</evidence>
<dbReference type="RefSeq" id="WP_396679237.1">
    <property type="nucleotide sequence ID" value="NZ_JBIRPU010000007.1"/>
</dbReference>
<dbReference type="InterPro" id="IPR014031">
    <property type="entry name" value="Ketoacyl_synth_C"/>
</dbReference>
<feature type="domain" description="Carrier" evidence="8">
    <location>
        <begin position="955"/>
        <end position="1030"/>
    </location>
</feature>
<evidence type="ECO:0000259" key="8">
    <source>
        <dbReference type="PROSITE" id="PS50075"/>
    </source>
</evidence>
<dbReference type="InterPro" id="IPR009081">
    <property type="entry name" value="PP-bd_ACP"/>
</dbReference>
<dbReference type="Gene3D" id="3.40.47.10">
    <property type="match status" value="1"/>
</dbReference>
<dbReference type="Pfam" id="PF00550">
    <property type="entry name" value="PP-binding"/>
    <property type="match status" value="1"/>
</dbReference>
<dbReference type="Gene3D" id="3.40.50.1820">
    <property type="entry name" value="alpha/beta hydrolase"/>
    <property type="match status" value="1"/>
</dbReference>
<dbReference type="Proteomes" id="UP001611075">
    <property type="component" value="Unassembled WGS sequence"/>
</dbReference>
<dbReference type="InterPro" id="IPR029058">
    <property type="entry name" value="AB_hydrolase_fold"/>
</dbReference>
<dbReference type="InterPro" id="IPR050091">
    <property type="entry name" value="PKS_NRPS_Biosynth_Enz"/>
</dbReference>
<dbReference type="SMART" id="SM00824">
    <property type="entry name" value="PKS_TE"/>
    <property type="match status" value="1"/>
</dbReference>
<dbReference type="InterPro" id="IPR020841">
    <property type="entry name" value="PKS_Beta-ketoAc_synthase_dom"/>
</dbReference>
<dbReference type="InterPro" id="IPR001227">
    <property type="entry name" value="Ac_transferase_dom_sf"/>
</dbReference>
<keyword evidence="5" id="KW-0045">Antibiotic biosynthesis</keyword>
<dbReference type="Pfam" id="PF02801">
    <property type="entry name" value="Ketoacyl-synt_C"/>
    <property type="match status" value="1"/>
</dbReference>
<dbReference type="SMART" id="SM00827">
    <property type="entry name" value="PKS_AT"/>
    <property type="match status" value="1"/>
</dbReference>
<dbReference type="InterPro" id="IPR032821">
    <property type="entry name" value="PKS_assoc"/>
</dbReference>
<sequence>MSQETKLAEYLRRVTTELYDTRARLREALRPDTDPVVVVGMACRYPGGVDTPDALWELLSQGKHAITDFPADRGWDTATVYDPNPQAPAPGTTYVRVGGFLDTATGFDAGFFGIAPREAIVMDPQHRILLETAWHALEDAGVDPAALRGTDTGVFAGVSAGDYTTNLAEIPPDLIGQLSINNAVSVASGRIAYLLGVHGPALSVDTACSSSLVAVHLAAQSLHRGECGLALAGGAAVTATPARFIEFSQQRALAPDGLIKPFSADADGTAWGEGAAVVVLEKLSRARALGHRVLAVLRGSGVNHDGPSNGLTAPNRHAQEQLIRETLERAGLTGDDVDAVETHGTGTTLGDPIEAQALAATYGSRRERPFYLGSNKGNLGHTQAAAGIASVVKTVLALRHGLLPPIAGFSRPTPHVDWEKTALLPLAEATGWPETGGRPRRMAVSAFGMSGTNAHLILEEPPTPGEADTPAGSAGGAEDNVPTVLPLTLSATSAAALAAQARSLRGYLDGLTAKAGAADVAYVLCRRTHHPHRAIVLSDRGDGFAGLDALAEGTPSPQVVLGHAGADGGVAFLFPGQGSEWPGMGRELLRTSRVFRETIAACEDALSEVVDWSLGAVLRGENGTPPQQRPDVLQPTLLAMMAGLAEMWRSCGVRPAAVTGHSQGEIAAAWLAGALTLPDAIRVSALRSRLFTELSGLGGMASVGLSPDETGGLLSRRLEIAAVNGPRSTVVSGDLEELAALLAGCARRGVRTRRLPIGYAAHSYQVESIRDRLLEGLAGIRAEAATVPYVSGVTGDWHDTAAVPLDAAYWYRNLREPVRFDRAVGTLLDGGNLKLIEVSPHPVLLPAVRETLDAVGASAAALGTLRRDEGDLDRWMATLAEAHVSGVAVDWPAVLVGTGGRRIDLPGYAFQRDRYWLNSTLPRMDGRPADDGGAEETAGALLRRLATLAPGERDDALADLISEHVAVVLRYASPGAVPRDDTFRDLGFESLNAVDLRNRLGAATGVELQLADILNYPTVTDLAEFLGTRLPEAGPAALDAPAEADAGAGTLSALYLVGVRAGRTAAAMDLIRTAGSLRPTFEAGTAAPMYRMADGTGAALVCTTAPVAPMTDVAYGFFAAAMPQPRPLWMVRPPGFEPGERVPADLDALVRAQARALLDNGELDRVVLVGYSSGGWLAHELAAHLEAAGRPAAALVLFDYYPYAPGADELRGGFMREQARRWPAGAGGADRALDTQLGAMGAYQNLFADWRPGGIATPILHVAAADALPGRPAPAPQARFRPPCNRVVTLPGNHLNMLSEQAEAAARTVHDWLAEVL</sequence>
<dbReference type="InterPro" id="IPR016036">
    <property type="entry name" value="Malonyl_transacylase_ACP-bd"/>
</dbReference>
<evidence type="ECO:0000256" key="2">
    <source>
        <dbReference type="ARBA" id="ARBA00022450"/>
    </source>
</evidence>
<comment type="cofactor">
    <cofactor evidence="1">
        <name>pantetheine 4'-phosphate</name>
        <dbReference type="ChEBI" id="CHEBI:47942"/>
    </cofactor>
</comment>
<dbReference type="InterPro" id="IPR018201">
    <property type="entry name" value="Ketoacyl_synth_AS"/>
</dbReference>
<dbReference type="InterPro" id="IPR036736">
    <property type="entry name" value="ACP-like_sf"/>
</dbReference>
<evidence type="ECO:0000256" key="6">
    <source>
        <dbReference type="ARBA" id="ARBA00023268"/>
    </source>
</evidence>
<dbReference type="EMBL" id="JBIRPU010000007">
    <property type="protein sequence ID" value="MFI0793635.1"/>
    <property type="molecule type" value="Genomic_DNA"/>
</dbReference>
<evidence type="ECO:0000256" key="3">
    <source>
        <dbReference type="ARBA" id="ARBA00022553"/>
    </source>
</evidence>
<evidence type="ECO:0000256" key="7">
    <source>
        <dbReference type="ARBA" id="ARBA00023315"/>
    </source>
</evidence>
<dbReference type="InterPro" id="IPR020802">
    <property type="entry name" value="TesA-like"/>
</dbReference>
<dbReference type="PANTHER" id="PTHR43775:SF51">
    <property type="entry name" value="INACTIVE PHENOLPHTHIOCEROL SYNTHESIS POLYKETIDE SYNTHASE TYPE I PKS1-RELATED"/>
    <property type="match status" value="1"/>
</dbReference>
<proteinExistence type="predicted"/>
<dbReference type="PROSITE" id="PS00012">
    <property type="entry name" value="PHOSPHOPANTETHEINE"/>
    <property type="match status" value="1"/>
</dbReference>
<comment type="caution">
    <text evidence="10">The sequence shown here is derived from an EMBL/GenBank/DDBJ whole genome shotgun (WGS) entry which is preliminary data.</text>
</comment>
<dbReference type="InterPro" id="IPR015083">
    <property type="entry name" value="NorB/c/GfsB-D-like_docking"/>
</dbReference>
<dbReference type="SMART" id="SM00825">
    <property type="entry name" value="PKS_KS"/>
    <property type="match status" value="1"/>
</dbReference>
<dbReference type="InterPro" id="IPR001031">
    <property type="entry name" value="Thioesterase"/>
</dbReference>
<dbReference type="InterPro" id="IPR020806">
    <property type="entry name" value="PKS_PP-bd"/>
</dbReference>
<organism evidence="10 11">
    <name type="scientific">Micromonospora rubida</name>
    <dbReference type="NCBI Taxonomy" id="2697657"/>
    <lineage>
        <taxon>Bacteria</taxon>
        <taxon>Bacillati</taxon>
        <taxon>Actinomycetota</taxon>
        <taxon>Actinomycetes</taxon>
        <taxon>Micromonosporales</taxon>
        <taxon>Micromonosporaceae</taxon>
        <taxon>Micromonospora</taxon>
    </lineage>
</organism>
<dbReference type="Pfam" id="PF00109">
    <property type="entry name" value="ketoacyl-synt"/>
    <property type="match status" value="1"/>
</dbReference>
<dbReference type="InterPro" id="IPR006162">
    <property type="entry name" value="Ppantetheine_attach_site"/>
</dbReference>
<dbReference type="SMART" id="SM00823">
    <property type="entry name" value="PKS_PP"/>
    <property type="match status" value="1"/>
</dbReference>
<gene>
    <name evidence="10" type="ORF">ACH4OY_13230</name>
</gene>
<dbReference type="PROSITE" id="PS00606">
    <property type="entry name" value="KS3_1"/>
    <property type="match status" value="1"/>
</dbReference>
<dbReference type="Pfam" id="PF00975">
    <property type="entry name" value="Thioesterase"/>
    <property type="match status" value="1"/>
</dbReference>
<keyword evidence="3" id="KW-0597">Phosphoprotein</keyword>
<dbReference type="SUPFAM" id="SSF55048">
    <property type="entry name" value="Probable ACP-binding domain of malonyl-CoA ACP transacylase"/>
    <property type="match status" value="1"/>
</dbReference>
<dbReference type="Gene3D" id="1.10.1200.10">
    <property type="entry name" value="ACP-like"/>
    <property type="match status" value="1"/>
</dbReference>
<dbReference type="Pfam" id="PF08990">
    <property type="entry name" value="Docking"/>
    <property type="match status" value="1"/>
</dbReference>
<evidence type="ECO:0000259" key="9">
    <source>
        <dbReference type="PROSITE" id="PS52004"/>
    </source>
</evidence>
<keyword evidence="7" id="KW-0012">Acyltransferase</keyword>
<protein>
    <submittedName>
        <fullName evidence="10">Type I polyketide synthase</fullName>
    </submittedName>
</protein>
<feature type="domain" description="Ketosynthase family 3 (KS3)" evidence="9">
    <location>
        <begin position="33"/>
        <end position="460"/>
    </location>
</feature>
<keyword evidence="6" id="KW-0511">Multifunctional enzyme</keyword>
<dbReference type="PROSITE" id="PS50075">
    <property type="entry name" value="CARRIER"/>
    <property type="match status" value="1"/>
</dbReference>
<keyword evidence="11" id="KW-1185">Reference proteome</keyword>
<reference evidence="10 11" key="1">
    <citation type="submission" date="2024-10" db="EMBL/GenBank/DDBJ databases">
        <title>The Natural Products Discovery Center: Release of the First 8490 Sequenced Strains for Exploring Actinobacteria Biosynthetic Diversity.</title>
        <authorList>
            <person name="Kalkreuter E."/>
            <person name="Kautsar S.A."/>
            <person name="Yang D."/>
            <person name="Bader C.D."/>
            <person name="Teijaro C.N."/>
            <person name="Fluegel L."/>
            <person name="Davis C.M."/>
            <person name="Simpson J.R."/>
            <person name="Lauterbach L."/>
            <person name="Steele A.D."/>
            <person name="Gui C."/>
            <person name="Meng S."/>
            <person name="Li G."/>
            <person name="Viehrig K."/>
            <person name="Ye F."/>
            <person name="Su P."/>
            <person name="Kiefer A.F."/>
            <person name="Nichols A."/>
            <person name="Cepeda A.J."/>
            <person name="Yan W."/>
            <person name="Fan B."/>
            <person name="Jiang Y."/>
            <person name="Adhikari A."/>
            <person name="Zheng C.-J."/>
            <person name="Schuster L."/>
            <person name="Cowan T.M."/>
            <person name="Smanski M.J."/>
            <person name="Chevrette M.G."/>
            <person name="De Carvalho L.P.S."/>
            <person name="Shen B."/>
        </authorList>
    </citation>
    <scope>NUCLEOTIDE SEQUENCE [LARGE SCALE GENOMIC DNA]</scope>
    <source>
        <strain evidence="10 11">NPDC021253</strain>
    </source>
</reference>
<dbReference type="InterPro" id="IPR014030">
    <property type="entry name" value="Ketoacyl_synth_N"/>
</dbReference>
<dbReference type="SUPFAM" id="SSF47336">
    <property type="entry name" value="ACP-like"/>
    <property type="match status" value="1"/>
</dbReference>
<dbReference type="Pfam" id="PF00698">
    <property type="entry name" value="Acyl_transf_1"/>
    <property type="match status" value="1"/>
</dbReference>
<accession>A0ABW7SIW7</accession>
<dbReference type="SUPFAM" id="SSF52151">
    <property type="entry name" value="FabD/lysophospholipase-like"/>
    <property type="match status" value="1"/>
</dbReference>
<dbReference type="PANTHER" id="PTHR43775">
    <property type="entry name" value="FATTY ACID SYNTHASE"/>
    <property type="match status" value="1"/>
</dbReference>
<dbReference type="PROSITE" id="PS52004">
    <property type="entry name" value="KS3_2"/>
    <property type="match status" value="1"/>
</dbReference>
<dbReference type="Pfam" id="PF16197">
    <property type="entry name" value="KAsynt_C_assoc"/>
    <property type="match status" value="1"/>
</dbReference>
<evidence type="ECO:0000256" key="1">
    <source>
        <dbReference type="ARBA" id="ARBA00001957"/>
    </source>
</evidence>
<dbReference type="InterPro" id="IPR014043">
    <property type="entry name" value="Acyl_transferase_dom"/>
</dbReference>
<keyword evidence="2" id="KW-0596">Phosphopantetheine</keyword>
<name>A0ABW7SIW7_9ACTN</name>
<evidence type="ECO:0000313" key="11">
    <source>
        <dbReference type="Proteomes" id="UP001611075"/>
    </source>
</evidence>
<dbReference type="Gene3D" id="3.30.70.3290">
    <property type="match status" value="1"/>
</dbReference>
<dbReference type="CDD" id="cd00833">
    <property type="entry name" value="PKS"/>
    <property type="match status" value="1"/>
</dbReference>
<dbReference type="InterPro" id="IPR016039">
    <property type="entry name" value="Thiolase-like"/>
</dbReference>
<dbReference type="InterPro" id="IPR016035">
    <property type="entry name" value="Acyl_Trfase/lysoPLipase"/>
</dbReference>